<feature type="compositionally biased region" description="Basic and acidic residues" evidence="1">
    <location>
        <begin position="50"/>
        <end position="69"/>
    </location>
</feature>
<dbReference type="Proteomes" id="UP000287033">
    <property type="component" value="Unassembled WGS sequence"/>
</dbReference>
<accession>A0A401SBS7</accession>
<name>A0A401SBS7_CHIPU</name>
<proteinExistence type="predicted"/>
<comment type="caution">
    <text evidence="2">The sequence shown here is derived from an EMBL/GenBank/DDBJ whole genome shotgun (WGS) entry which is preliminary data.</text>
</comment>
<keyword evidence="3" id="KW-1185">Reference proteome</keyword>
<feature type="compositionally biased region" description="Basic and acidic residues" evidence="1">
    <location>
        <begin position="78"/>
        <end position="90"/>
    </location>
</feature>
<protein>
    <submittedName>
        <fullName evidence="2">Uncharacterized protein</fullName>
    </submittedName>
</protein>
<gene>
    <name evidence="2" type="ORF">chiPu_0006283</name>
</gene>
<evidence type="ECO:0000313" key="3">
    <source>
        <dbReference type="Proteomes" id="UP000287033"/>
    </source>
</evidence>
<reference evidence="2 3" key="1">
    <citation type="journal article" date="2018" name="Nat. Ecol. Evol.">
        <title>Shark genomes provide insights into elasmobranch evolution and the origin of vertebrates.</title>
        <authorList>
            <person name="Hara Y"/>
            <person name="Yamaguchi K"/>
            <person name="Onimaru K"/>
            <person name="Kadota M"/>
            <person name="Koyanagi M"/>
            <person name="Keeley SD"/>
            <person name="Tatsumi K"/>
            <person name="Tanaka K"/>
            <person name="Motone F"/>
            <person name="Kageyama Y"/>
            <person name="Nozu R"/>
            <person name="Adachi N"/>
            <person name="Nishimura O"/>
            <person name="Nakagawa R"/>
            <person name="Tanegashima C"/>
            <person name="Kiyatake I"/>
            <person name="Matsumoto R"/>
            <person name="Murakumo K"/>
            <person name="Nishida K"/>
            <person name="Terakita A"/>
            <person name="Kuratani S"/>
            <person name="Sato K"/>
            <person name="Hyodo S Kuraku.S."/>
        </authorList>
    </citation>
    <scope>NUCLEOTIDE SEQUENCE [LARGE SCALE GENOMIC DNA]</scope>
</reference>
<evidence type="ECO:0000313" key="2">
    <source>
        <dbReference type="EMBL" id="GCC27857.1"/>
    </source>
</evidence>
<evidence type="ECO:0000256" key="1">
    <source>
        <dbReference type="SAM" id="MobiDB-lite"/>
    </source>
</evidence>
<sequence length="90" mass="10410">MLHQGYWKTEYGPLEDPMPDQSGDTVQYIQDILHHSVVLHPPQFQSPKGLAEEEMQKYEEASGLEDKGGNPEMGQENCQRDEDKEMLYWA</sequence>
<feature type="region of interest" description="Disordered" evidence="1">
    <location>
        <begin position="41"/>
        <end position="90"/>
    </location>
</feature>
<feature type="region of interest" description="Disordered" evidence="1">
    <location>
        <begin position="1"/>
        <end position="23"/>
    </location>
</feature>
<organism evidence="2 3">
    <name type="scientific">Chiloscyllium punctatum</name>
    <name type="common">Brownbanded bambooshark</name>
    <name type="synonym">Hemiscyllium punctatum</name>
    <dbReference type="NCBI Taxonomy" id="137246"/>
    <lineage>
        <taxon>Eukaryota</taxon>
        <taxon>Metazoa</taxon>
        <taxon>Chordata</taxon>
        <taxon>Craniata</taxon>
        <taxon>Vertebrata</taxon>
        <taxon>Chondrichthyes</taxon>
        <taxon>Elasmobranchii</taxon>
        <taxon>Galeomorphii</taxon>
        <taxon>Galeoidea</taxon>
        <taxon>Orectolobiformes</taxon>
        <taxon>Hemiscylliidae</taxon>
        <taxon>Chiloscyllium</taxon>
    </lineage>
</organism>
<dbReference type="EMBL" id="BEZZ01000180">
    <property type="protein sequence ID" value="GCC27857.1"/>
    <property type="molecule type" value="Genomic_DNA"/>
</dbReference>
<dbReference type="AlphaFoldDB" id="A0A401SBS7"/>